<feature type="domain" description="Alpha-D-phosphohexomutase alpha/beta/alpha" evidence="5">
    <location>
        <begin position="193"/>
        <end position="277"/>
    </location>
</feature>
<dbReference type="PRINTS" id="PR00509">
    <property type="entry name" value="PGMPMM"/>
</dbReference>
<proteinExistence type="inferred from homology"/>
<evidence type="ECO:0000256" key="2">
    <source>
        <dbReference type="ARBA" id="ARBA00010231"/>
    </source>
</evidence>
<evidence type="ECO:0000259" key="4">
    <source>
        <dbReference type="Pfam" id="PF02878"/>
    </source>
</evidence>
<evidence type="ECO:0000256" key="1">
    <source>
        <dbReference type="ARBA" id="ARBA00001946"/>
    </source>
</evidence>
<dbReference type="Gene3D" id="3.40.120.10">
    <property type="entry name" value="Alpha-D-Glucose-1,6-Bisphosphate, subunit A, domain 3"/>
    <property type="match status" value="3"/>
</dbReference>
<dbReference type="GO" id="GO:0005975">
    <property type="term" value="P:carbohydrate metabolic process"/>
    <property type="evidence" value="ECO:0007669"/>
    <property type="project" value="InterPro"/>
</dbReference>
<comment type="similarity">
    <text evidence="2">Belongs to the phosphohexose mutase family.</text>
</comment>
<dbReference type="Proteomes" id="UP000559117">
    <property type="component" value="Unassembled WGS sequence"/>
</dbReference>
<dbReference type="InterPro" id="IPR005844">
    <property type="entry name" value="A-D-PHexomutase_a/b/a-I"/>
</dbReference>
<dbReference type="RefSeq" id="WP_183862629.1">
    <property type="nucleotide sequence ID" value="NZ_JACHFH010000033.1"/>
</dbReference>
<comment type="caution">
    <text evidence="7">The sequence shown here is derived from an EMBL/GenBank/DDBJ whole genome shotgun (WGS) entry which is preliminary data.</text>
</comment>
<dbReference type="GO" id="GO:0004615">
    <property type="term" value="F:phosphomannomutase activity"/>
    <property type="evidence" value="ECO:0007669"/>
    <property type="project" value="TreeGrafter"/>
</dbReference>
<dbReference type="InterPro" id="IPR005846">
    <property type="entry name" value="A-D-PHexomutase_a/b/a-III"/>
</dbReference>
<gene>
    <name evidence="7" type="ORF">HNR32_002252</name>
</gene>
<feature type="domain" description="Alpha-D-phosphohexomutase alpha/beta/alpha" evidence="6">
    <location>
        <begin position="283"/>
        <end position="398"/>
    </location>
</feature>
<sequence length="505" mass="55443">MSDDKAILKLQNGSDVRGVAVEGVEGEPVTLTLDYTNRIAAAFVKWLAAKENKPAAELKIAVGHDSRISAPALKQQVIKAIVGTGAQAYDCGLATTPAMFMSLVYEKTDFTGSMMITASHLPFNRNGLKFFTMEGGMEKADLTDMLKIAVDTDVIEADTDKAVKCDLIDLYAQDLCEKIRKGIKADDFYHPLAGLHIVVDAGNGAGGFFVEKVLGQLGAKTKGSQFLEPDGHFPNHIPNPEDKKAMEALRSAVIKNKADLGLIFDTDVDRMSAVLSDGREINRDALIAMMAAILAPDYPNSTIITDSVTSDKLTAFLEGELHLKHHRYMRGYKNVINECRRLNEKGEVSPLAIETSGHGALKENYYLDDGAYLAVKLLIAAAIAQKENKSLESLIEKLQPIYEEAEYRMNIKCEDFKAYGQDVLKTFEQRAKEKNYTVVTPSYEGVRLSFNGEVNGWALLRQSLHDPKMPLNVEGNGKGDCSKITAIMCDLLAGFDKLDMSTLEK</sequence>
<dbReference type="AlphaFoldDB" id="A0A840UXH4"/>
<dbReference type="PANTHER" id="PTHR42946">
    <property type="entry name" value="PHOSPHOHEXOSE MUTASE"/>
    <property type="match status" value="1"/>
</dbReference>
<dbReference type="EMBL" id="JACHFH010000033">
    <property type="protein sequence ID" value="MBB5337095.1"/>
    <property type="molecule type" value="Genomic_DNA"/>
</dbReference>
<reference evidence="7 8" key="1">
    <citation type="submission" date="2020-08" db="EMBL/GenBank/DDBJ databases">
        <title>Genomic Encyclopedia of Type Strains, Phase IV (KMG-IV): sequencing the most valuable type-strain genomes for metagenomic binning, comparative biology and taxonomic classification.</title>
        <authorList>
            <person name="Goeker M."/>
        </authorList>
    </citation>
    <scope>NUCLEOTIDE SEQUENCE [LARGE SCALE GENOMIC DNA]</scope>
    <source>
        <strain evidence="7 8">DSM 24661</strain>
    </source>
</reference>
<dbReference type="FunFam" id="3.40.120.10:FF:000010">
    <property type="entry name" value="phosphomannomutase/phosphoglucomutase isoform X1"/>
    <property type="match status" value="1"/>
</dbReference>
<accession>A0A840UXH4</accession>
<keyword evidence="3" id="KW-0597">Phosphoprotein</keyword>
<dbReference type="Pfam" id="PF02878">
    <property type="entry name" value="PGM_PMM_I"/>
    <property type="match status" value="1"/>
</dbReference>
<dbReference type="PANTHER" id="PTHR42946:SF1">
    <property type="entry name" value="PHOSPHOGLUCOMUTASE (ALPHA-D-GLUCOSE-1,6-BISPHOSPHATE-DEPENDENT)"/>
    <property type="match status" value="1"/>
</dbReference>
<dbReference type="Pfam" id="PF02879">
    <property type="entry name" value="PGM_PMM_II"/>
    <property type="match status" value="1"/>
</dbReference>
<dbReference type="Pfam" id="PF02880">
    <property type="entry name" value="PGM_PMM_III"/>
    <property type="match status" value="1"/>
</dbReference>
<evidence type="ECO:0000259" key="5">
    <source>
        <dbReference type="Pfam" id="PF02879"/>
    </source>
</evidence>
<evidence type="ECO:0000259" key="6">
    <source>
        <dbReference type="Pfam" id="PF02880"/>
    </source>
</evidence>
<dbReference type="InterPro" id="IPR050060">
    <property type="entry name" value="Phosphoglucosamine_mutase"/>
</dbReference>
<protein>
    <submittedName>
        <fullName evidence="7">Phosphomannomutase</fullName>
    </submittedName>
</protein>
<evidence type="ECO:0000313" key="8">
    <source>
        <dbReference type="Proteomes" id="UP000559117"/>
    </source>
</evidence>
<comment type="cofactor">
    <cofactor evidence="1">
        <name>Mg(2+)</name>
        <dbReference type="ChEBI" id="CHEBI:18420"/>
    </cofactor>
</comment>
<dbReference type="InterPro" id="IPR005841">
    <property type="entry name" value="Alpha-D-phosphohexomutase_SF"/>
</dbReference>
<keyword evidence="8" id="KW-1185">Reference proteome</keyword>
<feature type="domain" description="Alpha-D-phosphohexomutase alpha/beta/alpha" evidence="4">
    <location>
        <begin position="13"/>
        <end position="146"/>
    </location>
</feature>
<name>A0A840UXH4_9FIRM</name>
<dbReference type="SUPFAM" id="SSF53738">
    <property type="entry name" value="Phosphoglucomutase, first 3 domains"/>
    <property type="match status" value="3"/>
</dbReference>
<dbReference type="Gene3D" id="3.30.310.50">
    <property type="entry name" value="Alpha-D-phosphohexomutase, C-terminal domain"/>
    <property type="match status" value="1"/>
</dbReference>
<dbReference type="CDD" id="cd03089">
    <property type="entry name" value="PMM_PGM"/>
    <property type="match status" value="1"/>
</dbReference>
<evidence type="ECO:0000256" key="3">
    <source>
        <dbReference type="ARBA" id="ARBA00022553"/>
    </source>
</evidence>
<dbReference type="InterPro" id="IPR005845">
    <property type="entry name" value="A-D-PHexomutase_a/b/a-II"/>
</dbReference>
<organism evidence="7 8">
    <name type="scientific">Pectinatus brassicae</name>
    <dbReference type="NCBI Taxonomy" id="862415"/>
    <lineage>
        <taxon>Bacteria</taxon>
        <taxon>Bacillati</taxon>
        <taxon>Bacillota</taxon>
        <taxon>Negativicutes</taxon>
        <taxon>Selenomonadales</taxon>
        <taxon>Selenomonadaceae</taxon>
        <taxon>Pectinatus</taxon>
    </lineage>
</organism>
<dbReference type="InterPro" id="IPR016055">
    <property type="entry name" value="A-D-PHexomutase_a/b/a-I/II/III"/>
</dbReference>
<evidence type="ECO:0000313" key="7">
    <source>
        <dbReference type="EMBL" id="MBB5337095.1"/>
    </source>
</evidence>